<dbReference type="InterPro" id="IPR029310">
    <property type="entry name" value="FANCI_HD1"/>
</dbReference>
<dbReference type="InterPro" id="IPR016024">
    <property type="entry name" value="ARM-type_fold"/>
</dbReference>
<proteinExistence type="predicted"/>
<dbReference type="InterPro" id="IPR026171">
    <property type="entry name" value="FANCI"/>
</dbReference>
<dbReference type="Pfam" id="PF14678">
    <property type="entry name" value="FANCI_S4"/>
    <property type="match status" value="1"/>
</dbReference>
<dbReference type="AlphaFoldDB" id="A0A4P9XZU4"/>
<organism evidence="6 7">
    <name type="scientific">Thamnocephalis sphaerospora</name>
    <dbReference type="NCBI Taxonomy" id="78915"/>
    <lineage>
        <taxon>Eukaryota</taxon>
        <taxon>Fungi</taxon>
        <taxon>Fungi incertae sedis</taxon>
        <taxon>Zoopagomycota</taxon>
        <taxon>Zoopagomycotina</taxon>
        <taxon>Zoopagomycetes</taxon>
        <taxon>Zoopagales</taxon>
        <taxon>Sigmoideomycetaceae</taxon>
        <taxon>Thamnocephalis</taxon>
    </lineage>
</organism>
<dbReference type="InterPro" id="IPR029315">
    <property type="entry name" value="FANCI_S2"/>
</dbReference>
<reference evidence="7" key="1">
    <citation type="journal article" date="2018" name="Nat. Microbiol.">
        <title>Leveraging single-cell genomics to expand the fungal tree of life.</title>
        <authorList>
            <person name="Ahrendt S.R."/>
            <person name="Quandt C.A."/>
            <person name="Ciobanu D."/>
            <person name="Clum A."/>
            <person name="Salamov A."/>
            <person name="Andreopoulos B."/>
            <person name="Cheng J.F."/>
            <person name="Woyke T."/>
            <person name="Pelin A."/>
            <person name="Henrissat B."/>
            <person name="Reynolds N.K."/>
            <person name="Benny G.L."/>
            <person name="Smith M.E."/>
            <person name="James T.Y."/>
            <person name="Grigoriev I.V."/>
        </authorList>
    </citation>
    <scope>NUCLEOTIDE SEQUENCE [LARGE SCALE GENOMIC DNA]</scope>
    <source>
        <strain evidence="7">RSA 1356</strain>
    </source>
</reference>
<evidence type="ECO:0000259" key="2">
    <source>
        <dbReference type="Pfam" id="PF14675"/>
    </source>
</evidence>
<feature type="compositionally biased region" description="Basic and acidic residues" evidence="1">
    <location>
        <begin position="1241"/>
        <end position="1253"/>
    </location>
</feature>
<dbReference type="Proteomes" id="UP000271241">
    <property type="component" value="Unassembled WGS sequence"/>
</dbReference>
<feature type="domain" description="FANCI solenoid 4" evidence="4">
    <location>
        <begin position="968"/>
        <end position="1210"/>
    </location>
</feature>
<dbReference type="InterPro" id="IPR029308">
    <property type="entry name" value="FANCI_S1"/>
</dbReference>
<feature type="compositionally biased region" description="Basic and acidic residues" evidence="1">
    <location>
        <begin position="1133"/>
        <end position="1150"/>
    </location>
</feature>
<evidence type="ECO:0000313" key="7">
    <source>
        <dbReference type="Proteomes" id="UP000271241"/>
    </source>
</evidence>
<dbReference type="Pfam" id="PF14679">
    <property type="entry name" value="FANCI_HD1"/>
    <property type="match status" value="1"/>
</dbReference>
<evidence type="ECO:0000259" key="5">
    <source>
        <dbReference type="Pfam" id="PF14679"/>
    </source>
</evidence>
<sequence>MELVERLRVHSVTATAAVVETTGSQTFEELTTVVQHCENEKADALHMLLAGDIEGMNDEGRLGCLRSLVHAASVCRVTEDSPEKPLLQELFETTISCLSKDLNTLSNGRDFAEQVVSIWSLHLASLADQTIAEALETLLDLAIHEKHRAPACGAPLIASLLCRISNAGMVELTGGGGGGAAKQRCSGPTATDMLIDRLTGARVQPDLVVPLLTAFHGITLTNDQLVKLVDQWIRCIDEVQPDELPTLVYQLALYATKAPRLPVIPGILAAFSRNDQRSKTSDGKAHSLDEAAIQARARIEGTVIFHLCFTLGQDKTLCEALIKSVKADYNTLISPFTLSCLLTLARNYRYTDQILDLLSSLLVTSARDSLRLSGAPWLAAYAELRAIPLFSLLRNVVSRTTQGADRAIQPMVQLLVTTIDQCSPNHGEAGARATKKEDSQHMLAQDATQLLAYVFERCESTRETLLDTIFEHLALHADSADVYVGVLDLVAKESCAALLERSHKIKEIVSLLPTMKTRTAMRLLHALSPLLDASRQLLDNLLLLARKCLFSRDAIGRENALHALSTVALLDLTCLDEGGGCSERADAYRREVIGMIARTTYQSAYSRATAYEHLCALASIHPVGIQSLASHLLAQAEEWVDLNREQGSPVRLDLLVRGSFEQAAMTHTAFPQLLLLLERCVMLSQKGGEHITGFLRRVVSRLASTSLSEYELARKSLGFDMEAEQRRVAMVRCLIELYEAALAIAMAEDDRSTCVELLRALFSRHCQAHLLLREKPGVSGSCTCQIRDIILPSPAAKELCTLMRHADDSALQFGYRVHVLRVLIAVAVRESEGSSNVVVCANGLLAILKSIAAYSAPPYAPMTELFRLLGVSDTDQPTSEPAADMVLDALMERGVSLQKDAAAILDAMAYIQRLCIPNNVAHHAEWLRDLATTQHIEESALARTLTSALLNAELGFVTLPNHLSVVQDIRLACGSIGLPDEMLEPDDEMRLGLIGQRTTRTVFRALLDTLDASIEELAHCVSRWYRVKRTQGHSPIVTAESMDYVVRRMCALCQVCVVLERTCVAGPMAERLVPTLQRVYKLLGAITRKASQLGVRPSEAFYALIEQAGGPLSRHLYLLIPYIQQNDATHAVAAREDDKKQKNPKDDMPAVKKASCSARIAREQRAIPGLIFTVEQFEKYVIALSKQSKVDLVGLLKRSTARDFRIQVQHIAVSEDEEEEEAEEEQEQEENNQAAVDMDVEERTRESGAEDSN</sequence>
<accession>A0A4P9XZU4</accession>
<gene>
    <name evidence="6" type="ORF">THASP1DRAFT_27184</name>
</gene>
<dbReference type="Pfam" id="PF14676">
    <property type="entry name" value="FANCI_S2"/>
    <property type="match status" value="1"/>
</dbReference>
<dbReference type="GO" id="GO:0006281">
    <property type="term" value="P:DNA repair"/>
    <property type="evidence" value="ECO:0007669"/>
    <property type="project" value="InterPro"/>
</dbReference>
<feature type="domain" description="FANCI solenoid 1" evidence="2">
    <location>
        <begin position="182"/>
        <end position="309"/>
    </location>
</feature>
<feature type="compositionally biased region" description="Acidic residues" evidence="1">
    <location>
        <begin position="1214"/>
        <end position="1230"/>
    </location>
</feature>
<keyword evidence="7" id="KW-1185">Reference proteome</keyword>
<dbReference type="GO" id="GO:0070182">
    <property type="term" value="F:DNA polymerase binding"/>
    <property type="evidence" value="ECO:0007669"/>
    <property type="project" value="TreeGrafter"/>
</dbReference>
<feature type="region of interest" description="Disordered" evidence="1">
    <location>
        <begin position="1213"/>
        <end position="1253"/>
    </location>
</feature>
<dbReference type="SUPFAM" id="SSF48371">
    <property type="entry name" value="ARM repeat"/>
    <property type="match status" value="1"/>
</dbReference>
<evidence type="ECO:0000259" key="3">
    <source>
        <dbReference type="Pfam" id="PF14676"/>
    </source>
</evidence>
<dbReference type="STRING" id="78915.A0A4P9XZU4"/>
<dbReference type="Pfam" id="PF14675">
    <property type="entry name" value="FANCI_S1"/>
    <property type="match status" value="1"/>
</dbReference>
<dbReference type="PANTHER" id="PTHR21818:SF0">
    <property type="entry name" value="FANCONI ANEMIA GROUP I PROTEIN"/>
    <property type="match status" value="1"/>
</dbReference>
<evidence type="ECO:0000256" key="1">
    <source>
        <dbReference type="SAM" id="MobiDB-lite"/>
    </source>
</evidence>
<feature type="region of interest" description="Disordered" evidence="1">
    <location>
        <begin position="1131"/>
        <end position="1152"/>
    </location>
</feature>
<dbReference type="InterPro" id="IPR029314">
    <property type="entry name" value="FANCI_S4"/>
</dbReference>
<dbReference type="EMBL" id="KZ992429">
    <property type="protein sequence ID" value="RKP11010.1"/>
    <property type="molecule type" value="Genomic_DNA"/>
</dbReference>
<evidence type="ECO:0000313" key="6">
    <source>
        <dbReference type="EMBL" id="RKP11010.1"/>
    </source>
</evidence>
<evidence type="ECO:0000259" key="4">
    <source>
        <dbReference type="Pfam" id="PF14678"/>
    </source>
</evidence>
<name>A0A4P9XZU4_9FUNG</name>
<feature type="domain" description="FANCI helical" evidence="5">
    <location>
        <begin position="320"/>
        <end position="381"/>
    </location>
</feature>
<protein>
    <submittedName>
        <fullName evidence="6">FANCI solenoid 4-domain-containing protein</fullName>
    </submittedName>
</protein>
<dbReference type="OrthoDB" id="195089at2759"/>
<dbReference type="PANTHER" id="PTHR21818">
    <property type="entry name" value="BC025462 PROTEIN"/>
    <property type="match status" value="1"/>
</dbReference>
<feature type="domain" description="FANCI solenoid 2" evidence="3">
    <location>
        <begin position="408"/>
        <end position="563"/>
    </location>
</feature>